<reference evidence="11 12" key="2">
    <citation type="submission" date="2020-07" db="EMBL/GenBank/DDBJ databases">
        <title>Genome assembly of wild tea tree DASZ reveals pedigree and selection history of tea varieties.</title>
        <authorList>
            <person name="Zhang W."/>
        </authorList>
    </citation>
    <scope>NUCLEOTIDE SEQUENCE [LARGE SCALE GENOMIC DNA]</scope>
    <source>
        <strain evidence="12">cv. G240</strain>
        <tissue evidence="11">Leaf</tissue>
    </source>
</reference>
<evidence type="ECO:0000259" key="10">
    <source>
        <dbReference type="SMART" id="SM00439"/>
    </source>
</evidence>
<feature type="compositionally biased region" description="Basic and acidic residues" evidence="9">
    <location>
        <begin position="1004"/>
        <end position="1017"/>
    </location>
</feature>
<dbReference type="PANTHER" id="PTHR10629:SF52">
    <property type="entry name" value="DNA (CYTOSINE-5)-METHYLTRANSFERASE 1"/>
    <property type="match status" value="1"/>
</dbReference>
<keyword evidence="7" id="KW-0238">DNA-binding</keyword>
<keyword evidence="4" id="KW-0808">Transferase</keyword>
<dbReference type="InterPro" id="IPR031303">
    <property type="entry name" value="C5_meth_CS"/>
</dbReference>
<proteinExistence type="predicted"/>
<sequence>YRYRLGKPAAQYSPWYEPVLKTARLAISITTPQKEEEDAGRRKEEEGREGREGGGGEGRGGEGRGPTNSGLRQGRRCGGEAEAEAELRRGDEDGEATELRRGRRGDEDVGRTSTPSPSLLLLLSSLPLFEFDPNFDPRNSSTHPFLLVYYNEQIVTVPLLAIEGNLEFHYGLLPAHIKLTPSKERVVGDATFRKKGKCKEGDIDFDEQKDASSSSRLATLDIFAGCGGLSDGLRKSRVSLSKSAIEYEEAAGEAFNLNHPDAAMIVNNCNVILRAIMTACGDEDDRISTPDAAELAAKLDEKEINNLPRPGQVDFINGGPPCEVRFGILEAGAYGVSQSQKRAFIWAASPEETPAEWPEAMRVFASPKLKISLIGKNHFAAVRSTSTGAPFRAITVRDTIGDLPAAKNGASTTTMEHNDEPVSWLQKKIRGDTLALTDHISKELNELNLIQCQRIPRHPGADWRDLLDQKGFLDGYKFAGLILPLEEIDEKDKVQGVRCERFGRLESWAISRYDDGSPVIWVFTEIADYDCVKPANSCKNMYCVFYEKAHACIDIYQKLSRSCGGDPNQSLEELLAKVVRSMSGRNNFPRGMSVTDFIVSHGEFIFYQLIGLDETSNKNEQMFSELPVLAALRDESKKNKGCVVGELIPSDRGFSDGYKFAGNIQHKHWQIGNAVPPALAFALGSKLKEAVRFGILEAGAYGVSQSRKHAFIWAASPEETPPEWPEPMHVFAGPELKISLNGKNHLATVRSTSIGAPFHAITVRDTIGDLPAVKNGASTTTMEYNDGPVSWLQRKIRGDTLALTDHISTEMNELNLIRCQRIPGRPGADWRDLPDQKLKKTYGLGKPAAQYSPWYETVLKTVRLAISIITLLKEQIRVSRLSFSDVITKVSEFDKDHPGYISSIPEAVERYVVVHGQIILQQFAELPDDTIRKCAFVTGLRDKIEERHHTKWLVKKKATLEKEAILNPKAAMARGTSKKNAMPATTTRLINRIWGEYYSNYSPEDSKESDTCAMKEGEIEEEDEGEEDEEGDEEEKGSVGGSVLSTGDSEEYPPIYFVEYMFEELDGRKVVHGRLLMRGYQTVLGNTTNEREVFMTNDCLESMLHGLGCGIEGLIAVFVALIPGMPSFFLLPYAISTSSIPYPVRIPYPYPCRVVSYRHGRFFRPQDISSEKAYRSDIQEVYYSEQIVTVPLLAIEGNLEFHYGLLPAHIKLTPSKERVVGDATFRKKGKCKEGDIDFDEQKDASSSSRLATLDIFAGCGGLSDGLRKSRVSLSKSAIEYEEAAGEAFNLNHPDAAMIVNNCNVILRAIMTACGDEDDRISTPDAAELAAKLDEKEINNLPRPGQVDFINGGPPCEVRFGILEAGAYGVSQSQKRAFIWAASPEETPPEWPEAMRVFASPELKISLIGKNHFAAVRSTSTGAPFRAITVRDTIGDLPAAKNGASTTTMEHNDEPVSWLQKKIRGDTLALTDHISKELNELNLIQCQRIPRHPGADWRDLPDQKGFLDGYKFAGLILPLEEIDEKDKVQGVRCERFGRLESWAISRYDDGSPVIWVFTEIADYDCVKPANSCKNMYCVFYEKAHACIDIYQKLSRSCGGDPNQSLEELLAKGFSDGYKFAGNIQHKHWQIGNAVPPALAFALGSKLKEAVRFGILEAGAYGVSQSRKHAFIWASSPEETPPEWPEPMHVFAGPELKISLNGKNHLATVRSTSIGAPFHAITVRDTIGDLPAVKNGASTTTMEYNDGPVSWLQRKIRGDTLALTDHISTEMNELNLIRCQRIPGRPGADWRDLPDQKLKKTYGLGKPAAQYSPWYETVLKTVRLAISIITLLKEQIRVSRLSFSDVITKVSEFDKDHPGYISSIPEAVERYVVVHGQIILQQFAELPDDTIRKCAFVTGLRDKIEERHHTKWLVKKKATLEKEAILNPKAAMARGTSKKNAMPATTTRLINRIWGEYYSNYSPEDSKESDTCAMKEGEIEEEDEGEEDEEGDEEEKGSVGGSVLSTGDSEEYPPIYFVEYMFEELDGRKVVHGRLLMRGYQTVLGNTTNEREVFMTNDCLESMLHGLGCGLEFEMADIVQTVVVKVRRFFRPQDISSEKAYRSDIQEVYYSEQIVTVPLLAIEGNLEFHYGLLPAHIKLTPSKERVVGDATFRKKGKCKEGDIDFDEQKDASSSSRLATLDIFAGCGGLSDGLRKSRVSLSKSAIEYEEAAGEAFNLNHPDAVMIVNNCNVILSISFVIIVLVQWVPILLFVTNAMHVGMKMTCISTPDAAELAAKLDEKEINNLPRPGQVDFINGGPPCEVRFGILEAGAYGVSQSQKRAFIWAASPEETPPEWPEAMRVFASPELKISLMERTISLLFEVPQLHNDEPVSWLQKKIRGDTLALTDHISKELNELNLIQCQRIPRHPGADWRDLPDQKGFLDGYKFAGLILPLEEIDEKDKVQGVRCERFGRLESWAISRYDDGSPVIWVFTEIADYDCVKPANSCKNMYCVFYEKAHACIDIYQKLSRSCGGDPNQSLEELLAKVVRSMSGRNNFPRGMSVTDFIVSHGEFIFYQLIGLDETSNKNEQMFSELPVLAALRDESKKNKGCVVGELIPSDRGFSDGYKFAGNIQHKHWQIGNAVPPALAFALGSKLKEAVRFGILEAGAYGVSQSRKHAFIWASSPEETPPEWPEPMHVFAGPELKISLNGKNHLATVRSTSIGAPFHAITVRDTIGDLPAVKNGASTTTMEVGYGLGKPAAQYSPWYETVLKTVRLAISIITLLKEQIRVSRLSFSDVITKVSEFDKDHPGYISSIPEAVERYVVVHGQIILQQFAELPDDTIRKCAFVTGLRDKIEERHHTKWLVKKKATLEKEAILNPKAAMARGTSKKNAMPATTTRLINRIWGEYYSNYSPEDSKESDTCAMKEGEIEEEDEGEEDEEGDEEEKGSVGGSVLSTGDSEEYPPIYFVEYMFEELDGRKVVHGRLLMRGYQTVLGNTTNEREVFMTNDCLESMLHGLGCGYRVRVDGNFLTFDWLVKSLEFEMADIVQTVVVKVRRFFRPQDISSEKAYRSDIQEVYYSEQIVTVPLLAIEGNIYSSANTFMTTIMEQSSSLEFHYGLLPAHIKLTPSKERVVGDATFRKKGKCKEGDIDFDEQKDASSSSRLATLDIFAGCGGLSDGLRKSRVSLSKSAIEYEEAAGEAFNLNHPDAVMIVNNCNVILRAIMTACGDEDDCISTPDAAELAAKLDEKEINNLPRPGQVDFINGGPPCEVRFGILEAGAYGVSQSRKRAFIWAASPEETPPEWPEAMRVFAGPELKISLNGKNHFAAVRSTSTGAPFRAITVRDTIGDLPAVKNGASTTTMEHNDEPVSWLQKKIRGDTLALTDHISKELNELNLIQCQRIPRHPGADWRDLPDQKGFLDGYKFAGLILPLEEIDEKDKVQGVRCERFGRLESWAISRYDDGSPVIWVFTEIADYDCVKPANSCKNMYCVFYEKAHACIDIYQKLSRSCGGDPNQSLEELLAKVVRSMSGRNNFPRGMSVTDFIVSHGEFIFYQLIGLDETSNKNEQMFSELPVLAALRDESKKNKGCVVGELIPSDRGFSDGYKFAGNIQHKHRQIGNAVPPALAFALGSKLKEAVERKW</sequence>
<feature type="compositionally biased region" description="Acidic residues" evidence="9">
    <location>
        <begin position="1018"/>
        <end position="1035"/>
    </location>
</feature>
<feature type="compositionally biased region" description="Acidic residues" evidence="9">
    <location>
        <begin position="1976"/>
        <end position="1993"/>
    </location>
</feature>
<feature type="compositionally biased region" description="Acidic residues" evidence="9">
    <location>
        <begin position="2909"/>
        <end position="2926"/>
    </location>
</feature>
<evidence type="ECO:0000256" key="7">
    <source>
        <dbReference type="ARBA" id="ARBA00023125"/>
    </source>
</evidence>
<dbReference type="GO" id="GO:0003886">
    <property type="term" value="F:DNA (cytosine-5-)-methyltransferase activity"/>
    <property type="evidence" value="ECO:0007669"/>
    <property type="project" value="UniProtKB-EC"/>
</dbReference>
<evidence type="ECO:0000256" key="2">
    <source>
        <dbReference type="ARBA" id="ARBA00011975"/>
    </source>
</evidence>
<reference evidence="12" key="1">
    <citation type="journal article" date="2020" name="Nat. Commun.">
        <title>Genome assembly of wild tea tree DASZ reveals pedigree and selection history of tea varieties.</title>
        <authorList>
            <person name="Zhang W."/>
            <person name="Zhang Y."/>
            <person name="Qiu H."/>
            <person name="Guo Y."/>
            <person name="Wan H."/>
            <person name="Zhang X."/>
            <person name="Scossa F."/>
            <person name="Alseekh S."/>
            <person name="Zhang Q."/>
            <person name="Wang P."/>
            <person name="Xu L."/>
            <person name="Schmidt M.H."/>
            <person name="Jia X."/>
            <person name="Li D."/>
            <person name="Zhu A."/>
            <person name="Guo F."/>
            <person name="Chen W."/>
            <person name="Ni D."/>
            <person name="Usadel B."/>
            <person name="Fernie A.R."/>
            <person name="Wen W."/>
        </authorList>
    </citation>
    <scope>NUCLEOTIDE SEQUENCE [LARGE SCALE GENOMIC DNA]</scope>
    <source>
        <strain evidence="12">cv. G240</strain>
    </source>
</reference>
<feature type="compositionally biased region" description="Basic and acidic residues" evidence="9">
    <location>
        <begin position="85"/>
        <end position="110"/>
    </location>
</feature>
<dbReference type="PROSITE" id="PS00095">
    <property type="entry name" value="C5_MTASE_2"/>
    <property type="match status" value="1"/>
</dbReference>
<organism evidence="11 12">
    <name type="scientific">Camellia sinensis</name>
    <name type="common">Tea plant</name>
    <name type="synonym">Thea sinensis</name>
    <dbReference type="NCBI Taxonomy" id="4442"/>
    <lineage>
        <taxon>Eukaryota</taxon>
        <taxon>Viridiplantae</taxon>
        <taxon>Streptophyta</taxon>
        <taxon>Embryophyta</taxon>
        <taxon>Tracheophyta</taxon>
        <taxon>Spermatophyta</taxon>
        <taxon>Magnoliopsida</taxon>
        <taxon>eudicotyledons</taxon>
        <taxon>Gunneridae</taxon>
        <taxon>Pentapetalae</taxon>
        <taxon>asterids</taxon>
        <taxon>Ericales</taxon>
        <taxon>Theaceae</taxon>
        <taxon>Camellia</taxon>
    </lineage>
</organism>
<feature type="region of interest" description="Disordered" evidence="9">
    <location>
        <begin position="2893"/>
        <end position="2938"/>
    </location>
</feature>
<dbReference type="Gene3D" id="3.90.120.10">
    <property type="entry name" value="DNA Methylase, subunit A, domain 2"/>
    <property type="match status" value="6"/>
</dbReference>
<dbReference type="GO" id="GO:0032259">
    <property type="term" value="P:methylation"/>
    <property type="evidence" value="ECO:0007669"/>
    <property type="project" value="UniProtKB-KW"/>
</dbReference>
<comment type="caution">
    <text evidence="11">The sequence shown here is derived from an EMBL/GenBank/DDBJ whole genome shotgun (WGS) entry which is preliminary data.</text>
</comment>
<feature type="compositionally biased region" description="Basic and acidic residues" evidence="9">
    <location>
        <begin position="2895"/>
        <end position="2908"/>
    </location>
</feature>
<dbReference type="GO" id="GO:0003682">
    <property type="term" value="F:chromatin binding"/>
    <property type="evidence" value="ECO:0007669"/>
    <property type="project" value="InterPro"/>
</dbReference>
<dbReference type="GO" id="GO:0003677">
    <property type="term" value="F:DNA binding"/>
    <property type="evidence" value="ECO:0007669"/>
    <property type="project" value="UniProtKB-KW"/>
</dbReference>
<feature type="domain" description="BAH" evidence="10">
    <location>
        <begin position="2926"/>
        <end position="3110"/>
    </location>
</feature>
<feature type="region of interest" description="Disordered" evidence="9">
    <location>
        <begin position="30"/>
        <end position="117"/>
    </location>
</feature>
<evidence type="ECO:0000256" key="4">
    <source>
        <dbReference type="ARBA" id="ARBA00022679"/>
    </source>
</evidence>
<dbReference type="PRINTS" id="PR00105">
    <property type="entry name" value="C5METTRFRASE"/>
</dbReference>
<protein>
    <recommendedName>
        <fullName evidence="2">DNA (cytosine-5-)-methyltransferase</fullName>
        <ecNumber evidence="2">2.1.1.37</ecNumber>
    </recommendedName>
</protein>
<keyword evidence="3" id="KW-0489">Methyltransferase</keyword>
<evidence type="ECO:0000256" key="9">
    <source>
        <dbReference type="SAM" id="MobiDB-lite"/>
    </source>
</evidence>
<keyword evidence="5" id="KW-0949">S-adenosyl-L-methionine</keyword>
<evidence type="ECO:0000313" key="11">
    <source>
        <dbReference type="EMBL" id="KAF5936584.1"/>
    </source>
</evidence>
<dbReference type="GO" id="GO:0005634">
    <property type="term" value="C:nucleus"/>
    <property type="evidence" value="ECO:0007669"/>
    <property type="project" value="UniProtKB-SubCell"/>
</dbReference>
<evidence type="ECO:0000256" key="6">
    <source>
        <dbReference type="ARBA" id="ARBA00022737"/>
    </source>
</evidence>
<dbReference type="EMBL" id="JACBKZ010000012">
    <property type="protein sequence ID" value="KAF5936584.1"/>
    <property type="molecule type" value="Genomic_DNA"/>
</dbReference>
<dbReference type="InterPro" id="IPR022702">
    <property type="entry name" value="Cytosine_MeTrfase1_RFD"/>
</dbReference>
<feature type="compositionally biased region" description="Basic and acidic residues" evidence="9">
    <location>
        <begin position="1962"/>
        <end position="1975"/>
    </location>
</feature>
<feature type="region of interest" description="Disordered" evidence="9">
    <location>
        <begin position="1960"/>
        <end position="2005"/>
    </location>
</feature>
<dbReference type="PANTHER" id="PTHR10629">
    <property type="entry name" value="CYTOSINE-SPECIFIC METHYLTRANSFERASE"/>
    <property type="match status" value="1"/>
</dbReference>
<feature type="domain" description="BAH" evidence="10">
    <location>
        <begin position="1993"/>
        <end position="2155"/>
    </location>
</feature>
<accession>A0A7J7GB10</accession>
<keyword evidence="6" id="KW-0677">Repeat</keyword>
<dbReference type="Pfam" id="PF12047">
    <property type="entry name" value="DNMT1-RFD"/>
    <property type="match status" value="7"/>
</dbReference>
<dbReference type="SMART" id="SM00439">
    <property type="entry name" value="BAH"/>
    <property type="match status" value="2"/>
</dbReference>
<dbReference type="SUPFAM" id="SSF53335">
    <property type="entry name" value="S-adenosyl-L-methionine-dependent methyltransferases"/>
    <property type="match status" value="7"/>
</dbReference>
<feature type="compositionally biased region" description="Basic and acidic residues" evidence="9">
    <location>
        <begin position="39"/>
        <end position="62"/>
    </location>
</feature>
<gene>
    <name evidence="11" type="ORF">HYC85_024090</name>
</gene>
<dbReference type="GO" id="GO:0044027">
    <property type="term" value="P:negative regulation of gene expression via chromosomal CpG island methylation"/>
    <property type="evidence" value="ECO:0007669"/>
    <property type="project" value="TreeGrafter"/>
</dbReference>
<dbReference type="InterPro" id="IPR043151">
    <property type="entry name" value="BAH_sf"/>
</dbReference>
<evidence type="ECO:0000256" key="5">
    <source>
        <dbReference type="ARBA" id="ARBA00022691"/>
    </source>
</evidence>
<dbReference type="Gene3D" id="2.30.30.490">
    <property type="match status" value="6"/>
</dbReference>
<evidence type="ECO:0000256" key="8">
    <source>
        <dbReference type="ARBA" id="ARBA00023242"/>
    </source>
</evidence>
<dbReference type="FunFam" id="3.40.50.150:FF:000108">
    <property type="entry name" value="DNA (cytosine-5)-methyltransferase"/>
    <property type="match status" value="1"/>
</dbReference>
<dbReference type="Proteomes" id="UP000593564">
    <property type="component" value="Unassembled WGS sequence"/>
</dbReference>
<comment type="subcellular location">
    <subcellularLocation>
        <location evidence="1">Nucleus</location>
    </subcellularLocation>
</comment>
<dbReference type="InterPro" id="IPR001025">
    <property type="entry name" value="BAH_dom"/>
</dbReference>
<dbReference type="InterPro" id="IPR001525">
    <property type="entry name" value="C5_MeTfrase"/>
</dbReference>
<name>A0A7J7GB10_CAMSI</name>
<evidence type="ECO:0000256" key="3">
    <source>
        <dbReference type="ARBA" id="ARBA00022603"/>
    </source>
</evidence>
<evidence type="ECO:0000256" key="1">
    <source>
        <dbReference type="ARBA" id="ARBA00004123"/>
    </source>
</evidence>
<feature type="region of interest" description="Disordered" evidence="9">
    <location>
        <begin position="1002"/>
        <end position="1047"/>
    </location>
</feature>
<dbReference type="InterPro" id="IPR050390">
    <property type="entry name" value="C5-Methyltransferase"/>
</dbReference>
<dbReference type="EC" id="2.1.1.37" evidence="2"/>
<evidence type="ECO:0000313" key="12">
    <source>
        <dbReference type="Proteomes" id="UP000593564"/>
    </source>
</evidence>
<feature type="non-terminal residue" evidence="11">
    <location>
        <position position="1"/>
    </location>
</feature>
<dbReference type="InterPro" id="IPR029063">
    <property type="entry name" value="SAM-dependent_MTases_sf"/>
</dbReference>
<dbReference type="Gene3D" id="3.40.50.150">
    <property type="entry name" value="Vaccinia Virus protein VP39"/>
    <property type="match status" value="15"/>
</dbReference>
<keyword evidence="12" id="KW-1185">Reference proteome</keyword>
<keyword evidence="8" id="KW-0539">Nucleus</keyword>